<dbReference type="InterPro" id="IPR026891">
    <property type="entry name" value="Fn3-like"/>
</dbReference>
<evidence type="ECO:0000256" key="8">
    <source>
        <dbReference type="ARBA" id="ARBA00022801"/>
    </source>
</evidence>
<dbReference type="SUPFAM" id="SSF51445">
    <property type="entry name" value="(Trans)glycosidases"/>
    <property type="match status" value="1"/>
</dbReference>
<dbReference type="GO" id="GO:0005576">
    <property type="term" value="C:extracellular region"/>
    <property type="evidence" value="ECO:0007669"/>
    <property type="project" value="UniProtKB-SubCell"/>
</dbReference>
<evidence type="ECO:0000313" key="16">
    <source>
        <dbReference type="RefSeq" id="XP_033456754.1"/>
    </source>
</evidence>
<dbReference type="InterPro" id="IPR002772">
    <property type="entry name" value="Glyco_hydro_3_C"/>
</dbReference>
<evidence type="ECO:0000256" key="11">
    <source>
        <dbReference type="ARBA" id="ARBA00023277"/>
    </source>
</evidence>
<dbReference type="RefSeq" id="XP_033456754.1">
    <property type="nucleotide sequence ID" value="XM_033603381.1"/>
</dbReference>
<dbReference type="SMART" id="SM01217">
    <property type="entry name" value="Fn3_like"/>
    <property type="match status" value="1"/>
</dbReference>
<dbReference type="GeneID" id="54361181"/>
<evidence type="ECO:0000256" key="6">
    <source>
        <dbReference type="ARBA" id="ARBA00022525"/>
    </source>
</evidence>
<comment type="catalytic activity">
    <reaction evidence="1">
        <text>Hydrolysis of terminal, non-reducing beta-D-glucosyl residues with release of beta-D-glucose.</text>
        <dbReference type="EC" id="3.2.1.21"/>
    </reaction>
</comment>
<dbReference type="Pfam" id="PF01915">
    <property type="entry name" value="Glyco_hydro_3_C"/>
    <property type="match status" value="1"/>
</dbReference>
<evidence type="ECO:0000256" key="1">
    <source>
        <dbReference type="ARBA" id="ARBA00000448"/>
    </source>
</evidence>
<evidence type="ECO:0000256" key="4">
    <source>
        <dbReference type="ARBA" id="ARBA00005336"/>
    </source>
</evidence>
<evidence type="ECO:0000256" key="12">
    <source>
        <dbReference type="ARBA" id="ARBA00023295"/>
    </source>
</evidence>
<keyword evidence="10" id="KW-0325">Glycoprotein</keyword>
<dbReference type="Pfam" id="PF14310">
    <property type="entry name" value="Fn3-like"/>
    <property type="match status" value="1"/>
</dbReference>
<dbReference type="InterPro" id="IPR001764">
    <property type="entry name" value="Glyco_hydro_3_N"/>
</dbReference>
<dbReference type="Gene3D" id="3.20.20.300">
    <property type="entry name" value="Glycoside hydrolase, family 3, N-terminal domain"/>
    <property type="match status" value="1"/>
</dbReference>
<evidence type="ECO:0000256" key="9">
    <source>
        <dbReference type="ARBA" id="ARBA00023001"/>
    </source>
</evidence>
<comment type="pathway">
    <text evidence="3">Glycan metabolism; cellulose degradation.</text>
</comment>
<comment type="similarity">
    <text evidence="4">Belongs to the glycosyl hydrolase 3 family.</text>
</comment>
<dbReference type="InterPro" id="IPR017853">
    <property type="entry name" value="GH"/>
</dbReference>
<evidence type="ECO:0000256" key="7">
    <source>
        <dbReference type="ARBA" id="ARBA00022729"/>
    </source>
</evidence>
<dbReference type="InterPro" id="IPR036881">
    <property type="entry name" value="Glyco_hydro_3_C_sf"/>
</dbReference>
<keyword evidence="12" id="KW-0326">Glycosidase</keyword>
<feature type="domain" description="Fibronectin type III-like" evidence="14">
    <location>
        <begin position="637"/>
        <end position="703"/>
    </location>
</feature>
<accession>A0A6J3LVL2</accession>
<keyword evidence="7" id="KW-0732">Signal</keyword>
<dbReference type="GO" id="GO:0030245">
    <property type="term" value="P:cellulose catabolic process"/>
    <property type="evidence" value="ECO:0007669"/>
    <property type="project" value="UniProtKB-KW"/>
</dbReference>
<reference evidence="16" key="2">
    <citation type="submission" date="2020-04" db="EMBL/GenBank/DDBJ databases">
        <authorList>
            <consortium name="NCBI Genome Project"/>
        </authorList>
    </citation>
    <scope>NUCLEOTIDE SEQUENCE</scope>
    <source>
        <strain evidence="16">CBS 342.82</strain>
    </source>
</reference>
<evidence type="ECO:0000256" key="5">
    <source>
        <dbReference type="ARBA" id="ARBA00012744"/>
    </source>
</evidence>
<dbReference type="InterPro" id="IPR036962">
    <property type="entry name" value="Glyco_hydro_3_N_sf"/>
</dbReference>
<dbReference type="InterPro" id="IPR013783">
    <property type="entry name" value="Ig-like_fold"/>
</dbReference>
<proteinExistence type="inferred from homology"/>
<name>A0A6J3LVL2_9PEZI</name>
<evidence type="ECO:0000256" key="2">
    <source>
        <dbReference type="ARBA" id="ARBA00004613"/>
    </source>
</evidence>
<evidence type="ECO:0000256" key="13">
    <source>
        <dbReference type="ARBA" id="ARBA00023326"/>
    </source>
</evidence>
<comment type="subcellular location">
    <subcellularLocation>
        <location evidence="2">Secreted</location>
    </subcellularLocation>
</comment>
<dbReference type="PRINTS" id="PR00133">
    <property type="entry name" value="GLHYDRLASE3"/>
</dbReference>
<dbReference type="SUPFAM" id="SSF52279">
    <property type="entry name" value="Beta-D-glucan exohydrolase, C-terminal domain"/>
    <property type="match status" value="1"/>
</dbReference>
<dbReference type="FunFam" id="3.20.20.300:FF:000002">
    <property type="entry name" value="Probable beta-glucosidase"/>
    <property type="match status" value="1"/>
</dbReference>
<evidence type="ECO:0000259" key="14">
    <source>
        <dbReference type="SMART" id="SM01217"/>
    </source>
</evidence>
<dbReference type="Proteomes" id="UP000504637">
    <property type="component" value="Unplaced"/>
</dbReference>
<gene>
    <name evidence="16" type="ORF">K489DRAFT_372967</name>
</gene>
<evidence type="ECO:0000256" key="3">
    <source>
        <dbReference type="ARBA" id="ARBA00004987"/>
    </source>
</evidence>
<dbReference type="Gene3D" id="2.60.40.10">
    <property type="entry name" value="Immunoglobulins"/>
    <property type="match status" value="1"/>
</dbReference>
<keyword evidence="9" id="KW-0136">Cellulose degradation</keyword>
<keyword evidence="6" id="KW-0964">Secreted</keyword>
<keyword evidence="13" id="KW-0624">Polysaccharide degradation</keyword>
<keyword evidence="8 16" id="KW-0378">Hydrolase</keyword>
<dbReference type="EC" id="3.2.1.21" evidence="5"/>
<dbReference type="InterPro" id="IPR050288">
    <property type="entry name" value="Cellulose_deg_GH3"/>
</dbReference>
<reference evidence="16" key="3">
    <citation type="submission" date="2025-08" db="UniProtKB">
        <authorList>
            <consortium name="RefSeq"/>
        </authorList>
    </citation>
    <scope>IDENTIFICATION</scope>
    <source>
        <strain evidence="16">CBS 342.82</strain>
    </source>
</reference>
<dbReference type="OrthoDB" id="416222at2759"/>
<dbReference type="AlphaFoldDB" id="A0A6J3LVL2"/>
<evidence type="ECO:0000256" key="10">
    <source>
        <dbReference type="ARBA" id="ARBA00023180"/>
    </source>
</evidence>
<dbReference type="PANTHER" id="PTHR42715">
    <property type="entry name" value="BETA-GLUCOSIDASE"/>
    <property type="match status" value="1"/>
</dbReference>
<dbReference type="Gene3D" id="3.40.50.1700">
    <property type="entry name" value="Glycoside hydrolase family 3 C-terminal domain"/>
    <property type="match status" value="1"/>
</dbReference>
<dbReference type="PANTHER" id="PTHR42715:SF5">
    <property type="entry name" value="BETA-GLUCOSIDASE M-RELATED"/>
    <property type="match status" value="1"/>
</dbReference>
<evidence type="ECO:0000313" key="15">
    <source>
        <dbReference type="Proteomes" id="UP000504637"/>
    </source>
</evidence>
<keyword evidence="11" id="KW-0119">Carbohydrate metabolism</keyword>
<organism evidence="16">
    <name type="scientific">Dissoconium aciculare CBS 342.82</name>
    <dbReference type="NCBI Taxonomy" id="1314786"/>
    <lineage>
        <taxon>Eukaryota</taxon>
        <taxon>Fungi</taxon>
        <taxon>Dikarya</taxon>
        <taxon>Ascomycota</taxon>
        <taxon>Pezizomycotina</taxon>
        <taxon>Dothideomycetes</taxon>
        <taxon>Dothideomycetidae</taxon>
        <taxon>Mycosphaerellales</taxon>
        <taxon>Dissoconiaceae</taxon>
        <taxon>Dissoconium</taxon>
    </lineage>
</organism>
<keyword evidence="15" id="KW-1185">Reference proteome</keyword>
<dbReference type="GO" id="GO:0008422">
    <property type="term" value="F:beta-glucosidase activity"/>
    <property type="evidence" value="ECO:0007669"/>
    <property type="project" value="UniProtKB-EC"/>
</dbReference>
<reference evidence="16" key="1">
    <citation type="submission" date="2020-01" db="EMBL/GenBank/DDBJ databases">
        <authorList>
            <consortium name="DOE Joint Genome Institute"/>
            <person name="Haridas S."/>
            <person name="Albert R."/>
            <person name="Binder M."/>
            <person name="Bloem J."/>
            <person name="Labutti K."/>
            <person name="Salamov A."/>
            <person name="Andreopoulos B."/>
            <person name="Baker S.E."/>
            <person name="Barry K."/>
            <person name="Bills G."/>
            <person name="Bluhm B.H."/>
            <person name="Cannon C."/>
            <person name="Castanera R."/>
            <person name="Culley D.E."/>
            <person name="Daum C."/>
            <person name="Ezra D."/>
            <person name="Gonzalez J.B."/>
            <person name="Henrissat B."/>
            <person name="Kuo A."/>
            <person name="Liang C."/>
            <person name="Lipzen A."/>
            <person name="Lutzoni F."/>
            <person name="Magnuson J."/>
            <person name="Mondo S."/>
            <person name="Nolan M."/>
            <person name="Ohm R."/>
            <person name="Pangilinan J."/>
            <person name="Park H.-J."/>
            <person name="Ramirez L."/>
            <person name="Alfaro M."/>
            <person name="Sun H."/>
            <person name="Tritt A."/>
            <person name="Yoshinaga Y."/>
            <person name="Zwiers L.-H."/>
            <person name="Turgeon B.G."/>
            <person name="Goodwin S.B."/>
            <person name="Spatafora J.W."/>
            <person name="Crous P.W."/>
            <person name="Grigoriev I.V."/>
        </authorList>
    </citation>
    <scope>NUCLEOTIDE SEQUENCE</scope>
    <source>
        <strain evidence="16">CBS 342.82</strain>
    </source>
</reference>
<dbReference type="Pfam" id="PF00933">
    <property type="entry name" value="Glyco_hydro_3"/>
    <property type="match status" value="1"/>
</dbReference>
<sequence length="714" mass="76576">MTLLEMANITYGFSGAGPCSGVSGSIPRLGYPGMCFQDAGQGVRGQDGVNAYPAGLHVGASWNRELALERGQYLGAEFNRKGVSVALGPMVGPLGRVATGGRLWEGFASDPYLSGQLVIPTIQGMQENVVACVKHLVANEQETNRSTSLTHPGGQAVSSNLDDKTLHELYLWPFDDAVEAGVGIVMCSYNRVNQTYACENEHLQKEILKGELGFRGFILSDWNAQHNGLLSATSGLDVVMPTSSLWDNGQLAGYVTNGSLPRADLEDKALRILATWYKFGLDTNSTAAALGAGQVSPLTTPHEFVNARDPASAPSIYKQAQEGHVLVKNVNNALPLKKPRVLSIFGQDAFPQTTATPILFAGLDLFSYNFQSLIPVILQAYAYGTATPGTLNGTLTVGGGSGGNTAPYISTPWDAIQQRTIEDGTQLFWDASGSTEPEVVGYNDACLVFLNAFASEGWDRLDGLTDPAGDALVLHVASKCKNTMVFIHNAGARLVDAWVDHPNVTAVMFAHVPGQDSGRAIASLIYGDVSPSGRLPYTVAKNQSDYGSLLFPVIGAPDNFDPQSNFTEGVEIDYRSFLARDVTPRYAFGYGLTYSTFSYSNLTVEANGALEHSHALTDNVMRVTASITNTGKVTAAEVPQLYLSIPGASTKVLRGFTKTSLCANVTAEVEFLLRRKDLSQWDVTTQKWFVPSGDFTVEISKSVLDVQLTATFTL</sequence>
<protein>
    <recommendedName>
        <fullName evidence="5">beta-glucosidase</fullName>
        <ecNumber evidence="5">3.2.1.21</ecNumber>
    </recommendedName>
</protein>